<dbReference type="VEuPathDB" id="FungiDB:H257_02464"/>
<dbReference type="GO" id="GO:0005829">
    <property type="term" value="C:cytosol"/>
    <property type="evidence" value="ECO:0007669"/>
    <property type="project" value="TreeGrafter"/>
</dbReference>
<name>A0A397DXG4_APHAT</name>
<dbReference type="PANTHER" id="PTHR11049">
    <property type="entry name" value="ACYL COENZYME A THIOESTER HYDROLASE"/>
    <property type="match status" value="1"/>
</dbReference>
<dbReference type="Gene3D" id="3.10.129.10">
    <property type="entry name" value="Hotdog Thioesterase"/>
    <property type="match status" value="2"/>
</dbReference>
<dbReference type="InterPro" id="IPR040170">
    <property type="entry name" value="Cytosol_ACT"/>
</dbReference>
<proteinExistence type="predicted"/>
<evidence type="ECO:0000313" key="3">
    <source>
        <dbReference type="EMBL" id="RHY15121.1"/>
    </source>
</evidence>
<sequence length="420" mass="47550">MRGLPKLATAQKMVDRVATQKLVHRPLFRSMAPKIEVPHKLVQISNDPNYTHMSVDVFQNTGFAIGASHFLHSLQGAGKYEILEVYGHNDKTFTTSVIQFGVNLCGHQGVWVVHGGCISTVIDELFQWTAYWTTGRIGYTANLNVNYRRPLPVERPGILTAEFEKKDGRKVPATQGGCATVSFDQVESHVPVYHGDLFQLEGQILNINNTANKAAQRKELGARWRKIQEEVDAMEYIRKDMLDVNPLNASRTTFVPVKATLVQVQNLFLPKHLNMNNTIFGGEILQWMVAVFCARKFTKNVHMATITMNRIVFQLPITTNDVVSMKARVVMARRHTLEVEVEVFIERLGLAEKRKSHTAYFTVINLNVKQLKDPIKTGLYVDEGDQESMRLLVKAQKRWAFQAEQNSVHDVPPLPMTSNL</sequence>
<dbReference type="CDD" id="cd03442">
    <property type="entry name" value="BFIT_BACH"/>
    <property type="match status" value="1"/>
</dbReference>
<accession>A0A397DXG4</accession>
<keyword evidence="1" id="KW-0378">Hydrolase</keyword>
<protein>
    <recommendedName>
        <fullName evidence="2">HotDog ACOT-type domain-containing protein</fullName>
    </recommendedName>
</protein>
<evidence type="ECO:0000313" key="4">
    <source>
        <dbReference type="EMBL" id="RHY69950.1"/>
    </source>
</evidence>
<organism evidence="4 6">
    <name type="scientific">Aphanomyces astaci</name>
    <name type="common">Crayfish plague agent</name>
    <dbReference type="NCBI Taxonomy" id="112090"/>
    <lineage>
        <taxon>Eukaryota</taxon>
        <taxon>Sar</taxon>
        <taxon>Stramenopiles</taxon>
        <taxon>Oomycota</taxon>
        <taxon>Saprolegniomycetes</taxon>
        <taxon>Saprolegniales</taxon>
        <taxon>Verrucalvaceae</taxon>
        <taxon>Aphanomyces</taxon>
    </lineage>
</organism>
<dbReference type="VEuPathDB" id="FungiDB:H257_02465"/>
<comment type="caution">
    <text evidence="4">The sequence shown here is derived from an EMBL/GenBank/DDBJ whole genome shotgun (WGS) entry which is preliminary data.</text>
</comment>
<dbReference type="InterPro" id="IPR029069">
    <property type="entry name" value="HotDog_dom_sf"/>
</dbReference>
<evidence type="ECO:0000313" key="5">
    <source>
        <dbReference type="Proteomes" id="UP000265427"/>
    </source>
</evidence>
<dbReference type="EMBL" id="QUTC01003446">
    <property type="protein sequence ID" value="RHY69950.1"/>
    <property type="molecule type" value="Genomic_DNA"/>
</dbReference>
<dbReference type="InterPro" id="IPR006683">
    <property type="entry name" value="Thioestr_dom"/>
</dbReference>
<dbReference type="GO" id="GO:0006637">
    <property type="term" value="P:acyl-CoA metabolic process"/>
    <property type="evidence" value="ECO:0007669"/>
    <property type="project" value="TreeGrafter"/>
</dbReference>
<evidence type="ECO:0000259" key="2">
    <source>
        <dbReference type="PROSITE" id="PS51770"/>
    </source>
</evidence>
<dbReference type="PROSITE" id="PS51770">
    <property type="entry name" value="HOTDOG_ACOT"/>
    <property type="match status" value="1"/>
</dbReference>
<dbReference type="GO" id="GO:0052816">
    <property type="term" value="F:long-chain fatty acyl-CoA hydrolase activity"/>
    <property type="evidence" value="ECO:0007669"/>
    <property type="project" value="TreeGrafter"/>
</dbReference>
<dbReference type="SUPFAM" id="SSF54637">
    <property type="entry name" value="Thioesterase/thiol ester dehydrase-isomerase"/>
    <property type="match status" value="2"/>
</dbReference>
<reference evidence="5 6" key="1">
    <citation type="submission" date="2018-08" db="EMBL/GenBank/DDBJ databases">
        <title>Aphanomyces genome sequencing and annotation.</title>
        <authorList>
            <person name="Minardi D."/>
            <person name="Oidtmann B."/>
            <person name="Van Der Giezen M."/>
            <person name="Studholme D.J."/>
        </authorList>
    </citation>
    <scope>NUCLEOTIDE SEQUENCE [LARGE SCALE GENOMIC DNA]</scope>
    <source>
        <strain evidence="3 5">Kv</strain>
        <strain evidence="4 6">SA</strain>
    </source>
</reference>
<dbReference type="GO" id="GO:0009062">
    <property type="term" value="P:fatty acid catabolic process"/>
    <property type="evidence" value="ECO:0007669"/>
    <property type="project" value="TreeGrafter"/>
</dbReference>
<gene>
    <name evidence="3" type="ORF">DYB36_005183</name>
    <name evidence="4" type="ORF">DYB38_008093</name>
</gene>
<dbReference type="CDD" id="cd03443">
    <property type="entry name" value="PaaI_thioesterase"/>
    <property type="match status" value="1"/>
</dbReference>
<dbReference type="AlphaFoldDB" id="A0A397DXG4"/>
<dbReference type="InterPro" id="IPR033120">
    <property type="entry name" value="HOTDOG_ACOT"/>
</dbReference>
<dbReference type="Pfam" id="PF03061">
    <property type="entry name" value="4HBT"/>
    <property type="match status" value="1"/>
</dbReference>
<evidence type="ECO:0000256" key="1">
    <source>
        <dbReference type="ARBA" id="ARBA00022801"/>
    </source>
</evidence>
<dbReference type="Proteomes" id="UP000265716">
    <property type="component" value="Unassembled WGS sequence"/>
</dbReference>
<feature type="domain" description="HotDog ACOT-type" evidence="2">
    <location>
        <begin position="258"/>
        <end position="369"/>
    </location>
</feature>
<dbReference type="Proteomes" id="UP000265427">
    <property type="component" value="Unassembled WGS sequence"/>
</dbReference>
<evidence type="ECO:0000313" key="6">
    <source>
        <dbReference type="Proteomes" id="UP000265716"/>
    </source>
</evidence>
<dbReference type="PANTHER" id="PTHR11049:SF24">
    <property type="entry name" value="CYTOSOLIC ACYL COENZYME A THIOESTER HYDROLASE"/>
    <property type="match status" value="1"/>
</dbReference>
<dbReference type="EMBL" id="QUSZ01004268">
    <property type="protein sequence ID" value="RHY15121.1"/>
    <property type="molecule type" value="Genomic_DNA"/>
</dbReference>